<dbReference type="CDD" id="cd01902">
    <property type="entry name" value="Ntn_CGH"/>
    <property type="match status" value="1"/>
</dbReference>
<dbReference type="InterPro" id="IPR029055">
    <property type="entry name" value="Ntn_hydrolases_N"/>
</dbReference>
<dbReference type="RefSeq" id="WP_077337220.1">
    <property type="nucleotide sequence ID" value="NZ_FULE01000047.1"/>
</dbReference>
<feature type="chain" id="PRO_5012028979" evidence="3">
    <location>
        <begin position="23"/>
        <end position="376"/>
    </location>
</feature>
<reference evidence="6" key="1">
    <citation type="submission" date="2017-02" db="EMBL/GenBank/DDBJ databases">
        <authorList>
            <person name="Rodrigo-Torres L."/>
            <person name="Arahal R.D."/>
            <person name="Lucena T."/>
        </authorList>
    </citation>
    <scope>NUCLEOTIDE SEQUENCE [LARGE SCALE GENOMIC DNA]</scope>
    <source>
        <strain evidence="6">CECT 7878</strain>
    </source>
</reference>
<keyword evidence="2 5" id="KW-0378">Hydrolase</keyword>
<dbReference type="OrthoDB" id="1265391at2"/>
<name>A0A1R4LSL0_VIBR1</name>
<accession>A0A1R4LSL0</accession>
<dbReference type="EMBL" id="FULE01000047">
    <property type="protein sequence ID" value="SJN59307.1"/>
    <property type="molecule type" value="Genomic_DNA"/>
</dbReference>
<gene>
    <name evidence="5" type="ORF">VR7878_03348</name>
</gene>
<dbReference type="AlphaFoldDB" id="A0A1R4LSL0"/>
<dbReference type="GO" id="GO:0016787">
    <property type="term" value="F:hydrolase activity"/>
    <property type="evidence" value="ECO:0007669"/>
    <property type="project" value="UniProtKB-KW"/>
</dbReference>
<evidence type="ECO:0000256" key="1">
    <source>
        <dbReference type="ARBA" id="ARBA00006625"/>
    </source>
</evidence>
<feature type="signal peptide" evidence="3">
    <location>
        <begin position="1"/>
        <end position="22"/>
    </location>
</feature>
<dbReference type="PANTHER" id="PTHR35527">
    <property type="entry name" value="CHOLOYLGLYCINE HYDROLASE"/>
    <property type="match status" value="1"/>
</dbReference>
<dbReference type="Proteomes" id="UP000188276">
    <property type="component" value="Unassembled WGS sequence"/>
</dbReference>
<evidence type="ECO:0000256" key="2">
    <source>
        <dbReference type="ARBA" id="ARBA00022801"/>
    </source>
</evidence>
<feature type="domain" description="Choloylglycine hydrolase/NAAA C-terminal" evidence="4">
    <location>
        <begin position="43"/>
        <end position="328"/>
    </location>
</feature>
<dbReference type="InterPro" id="IPR029132">
    <property type="entry name" value="CBAH/NAAA_C"/>
</dbReference>
<dbReference type="PANTHER" id="PTHR35527:SF2">
    <property type="entry name" value="HYDROLASE"/>
    <property type="match status" value="1"/>
</dbReference>
<evidence type="ECO:0000256" key="3">
    <source>
        <dbReference type="SAM" id="SignalP"/>
    </source>
</evidence>
<dbReference type="Gene3D" id="3.60.60.10">
    <property type="entry name" value="Penicillin V Acylase, Chain A"/>
    <property type="match status" value="1"/>
</dbReference>
<dbReference type="InterPro" id="IPR052193">
    <property type="entry name" value="Peptidase_C59"/>
</dbReference>
<evidence type="ECO:0000313" key="6">
    <source>
        <dbReference type="Proteomes" id="UP000188276"/>
    </source>
</evidence>
<comment type="similarity">
    <text evidence="1">Belongs to the peptidase C59 family.</text>
</comment>
<dbReference type="Pfam" id="PF02275">
    <property type="entry name" value="CBAH"/>
    <property type="match status" value="1"/>
</dbReference>
<dbReference type="SUPFAM" id="SSF56235">
    <property type="entry name" value="N-terminal nucleophile aminohydrolases (Ntn hydrolases)"/>
    <property type="match status" value="1"/>
</dbReference>
<sequence length="376" mass="41904">MRFRLVFPLTSLVLALTPPADACTRILYHNAVSTNPPETVQNKAGFFTARSMDWYIDTQTDLWIFPKGMQRTGGDIPGAIKWKSKYGSVVASAFHGATADGINEKGLVANFLYLNEANYGTREVQQPELAVTAWAQYVLDNYETVNQAVEDLRKQPFHIADAMVPPGDHKATGHLSISDPSGDSAIFEYIQGKLHIHHGSEYTVMTNSPTFDQQLAINRYWEQGDGWKMLPGTSRSADRFARADFYLKNAQAASDPDDASAAATTLSILRNTSAPLNIKNPDPNKPNEASTIWRTVADQKNLRYYFDSALSPNVFWIDLNKVNLSDTGVVKKLNLQPEKIEVDGHEQERRKVYAGEVSDKFQPAEPFAWIVGETKS</sequence>
<evidence type="ECO:0000259" key="4">
    <source>
        <dbReference type="Pfam" id="PF02275"/>
    </source>
</evidence>
<evidence type="ECO:0000313" key="5">
    <source>
        <dbReference type="EMBL" id="SJN59307.1"/>
    </source>
</evidence>
<organism evidence="5 6">
    <name type="scientific">Vibrio ruber (strain DSM 16370 / JCM 11486 / BCRC 17186 / CECT 7878 / LMG 23124 / VR1)</name>
    <dbReference type="NCBI Taxonomy" id="1123498"/>
    <lineage>
        <taxon>Bacteria</taxon>
        <taxon>Pseudomonadati</taxon>
        <taxon>Pseudomonadota</taxon>
        <taxon>Gammaproteobacteria</taxon>
        <taxon>Vibrionales</taxon>
        <taxon>Vibrionaceae</taxon>
        <taxon>Vibrio</taxon>
    </lineage>
</organism>
<protein>
    <submittedName>
        <fullName evidence="5">Linear amide C-N hydrolases, choloylglycine hydrolase family</fullName>
    </submittedName>
</protein>
<proteinExistence type="inferred from homology"/>
<dbReference type="STRING" id="1123498.VR7878_03348"/>
<keyword evidence="3" id="KW-0732">Signal</keyword>
<keyword evidence="6" id="KW-1185">Reference proteome</keyword>